<protein>
    <submittedName>
        <fullName evidence="1">Uncharacterized protein</fullName>
    </submittedName>
</protein>
<comment type="caution">
    <text evidence="1">The sequence shown here is derived from an EMBL/GenBank/DDBJ whole genome shotgun (WGS) entry which is preliminary data.</text>
</comment>
<dbReference type="Pfam" id="PF20126">
    <property type="entry name" value="TumE"/>
    <property type="match status" value="1"/>
</dbReference>
<dbReference type="AlphaFoldDB" id="A0A5J4L1Y3"/>
<evidence type="ECO:0000313" key="1">
    <source>
        <dbReference type="EMBL" id="GER94225.1"/>
    </source>
</evidence>
<sequence>MEIIKCVEKSGIIKSYDILVLETFEGGFYIKIRALLTDNTELHIREYSDIDERNYSYHWQDSTGRLLMR</sequence>
<proteinExistence type="predicted"/>
<organism evidence="1">
    <name type="scientific">hot springs metagenome</name>
    <dbReference type="NCBI Taxonomy" id="433727"/>
    <lineage>
        <taxon>unclassified sequences</taxon>
        <taxon>metagenomes</taxon>
        <taxon>ecological metagenomes</taxon>
    </lineage>
</organism>
<reference evidence="1" key="1">
    <citation type="submission" date="2019-10" db="EMBL/GenBank/DDBJ databases">
        <title>Metagenomic sequencing of thiosulfate-disproportionating enrichment culture.</title>
        <authorList>
            <person name="Umezawa K."/>
            <person name="Kojima H."/>
            <person name="Fukui M."/>
        </authorList>
    </citation>
    <scope>NUCLEOTIDE SEQUENCE</scope>
    <source>
        <strain evidence="1">45J</strain>
    </source>
</reference>
<dbReference type="InterPro" id="IPR045397">
    <property type="entry name" value="TumE-like"/>
</dbReference>
<accession>A0A5J4L1Y3</accession>
<name>A0A5J4L1Y3_9ZZZZ</name>
<gene>
    <name evidence="1" type="ORF">A45J_1985</name>
</gene>
<dbReference type="EMBL" id="BLAB01000001">
    <property type="protein sequence ID" value="GER94225.1"/>
    <property type="molecule type" value="Genomic_DNA"/>
</dbReference>